<proteinExistence type="predicted"/>
<dbReference type="PROSITE" id="PS50950">
    <property type="entry name" value="ZF_THAP"/>
    <property type="match status" value="2"/>
</dbReference>
<name>A0AAN4ZFN4_9BILA</name>
<keyword evidence="4 5" id="KW-0238">DNA-binding</keyword>
<evidence type="ECO:0008006" key="11">
    <source>
        <dbReference type="Google" id="ProtNLM"/>
    </source>
</evidence>
<dbReference type="SMART" id="SM00980">
    <property type="entry name" value="THAP"/>
    <property type="match status" value="2"/>
</dbReference>
<keyword evidence="1" id="KW-0479">Metal-binding</keyword>
<keyword evidence="3" id="KW-0862">Zinc</keyword>
<dbReference type="AlphaFoldDB" id="A0AAN4ZFN4"/>
<feature type="domain" description="THAP-type" evidence="8">
    <location>
        <begin position="1"/>
        <end position="62"/>
    </location>
</feature>
<gene>
    <name evidence="9" type="ORF">PMAYCL1PPCAC_10553</name>
</gene>
<evidence type="ECO:0000256" key="5">
    <source>
        <dbReference type="PROSITE-ProRule" id="PRU00309"/>
    </source>
</evidence>
<dbReference type="Proteomes" id="UP001328107">
    <property type="component" value="Unassembled WGS sequence"/>
</dbReference>
<keyword evidence="10" id="KW-1185">Reference proteome</keyword>
<dbReference type="SUPFAM" id="SSF57716">
    <property type="entry name" value="Glucocorticoid receptor-like (DNA-binding domain)"/>
    <property type="match status" value="1"/>
</dbReference>
<feature type="non-terminal residue" evidence="9">
    <location>
        <position position="294"/>
    </location>
</feature>
<comment type="caution">
    <text evidence="9">The sequence shown here is derived from an EMBL/GenBank/DDBJ whole genome shotgun (WGS) entry which is preliminary data.</text>
</comment>
<evidence type="ECO:0000256" key="3">
    <source>
        <dbReference type="ARBA" id="ARBA00022833"/>
    </source>
</evidence>
<accession>A0AAN4ZFN4</accession>
<protein>
    <recommendedName>
        <fullName evidence="11">THAP-type domain-containing protein</fullName>
    </recommendedName>
</protein>
<evidence type="ECO:0000313" key="10">
    <source>
        <dbReference type="Proteomes" id="UP001328107"/>
    </source>
</evidence>
<dbReference type="GO" id="GO:0003677">
    <property type="term" value="F:DNA binding"/>
    <property type="evidence" value="ECO:0007669"/>
    <property type="project" value="UniProtKB-UniRule"/>
</dbReference>
<evidence type="ECO:0000259" key="7">
    <source>
        <dbReference type="PROSITE" id="PS50003"/>
    </source>
</evidence>
<evidence type="ECO:0000313" key="9">
    <source>
        <dbReference type="EMBL" id="GMR40358.1"/>
    </source>
</evidence>
<evidence type="ECO:0000259" key="8">
    <source>
        <dbReference type="PROSITE" id="PS50950"/>
    </source>
</evidence>
<feature type="domain" description="PH" evidence="7">
    <location>
        <begin position="1"/>
        <end position="16"/>
    </location>
</feature>
<feature type="domain" description="THAP-type" evidence="8">
    <location>
        <begin position="113"/>
        <end position="201"/>
    </location>
</feature>
<dbReference type="GO" id="GO:0008270">
    <property type="term" value="F:zinc ion binding"/>
    <property type="evidence" value="ECO:0007669"/>
    <property type="project" value="UniProtKB-KW"/>
</dbReference>
<dbReference type="PROSITE" id="PS50003">
    <property type="entry name" value="PH_DOMAIN"/>
    <property type="match status" value="1"/>
</dbReference>
<evidence type="ECO:0000256" key="2">
    <source>
        <dbReference type="ARBA" id="ARBA00022771"/>
    </source>
</evidence>
<feature type="region of interest" description="Disordered" evidence="6">
    <location>
        <begin position="244"/>
        <end position="294"/>
    </location>
</feature>
<sequence length="294" mass="33259">DQKRESWVNAVRSTPEGMRSLMEQLSIYKRPLLCKSHFSPSDYTQRENGAFMLRPGSIPSYMDAEDPGETKEVSMDGVSDSKQEELIADVLCPYSGEMLSLNQSAVTTSAVPMKRKTRRLKCVVCGNSCIRAKMRLFTQNQDRRVLWANAVRSSPERRGSFLEQLSIIKTPYLCSSHFSSSDYCQHVRGLSLRPDAIPSFVDSAENSNGVVEMQLFDFETTNEIKEEPIDYFTDFKKEEPFFDNDAIRSSDAPPTKRMRVMQVEEAPIGGRSRGDELGIKEEDEEPIDEPGPSK</sequence>
<keyword evidence="2 5" id="KW-0863">Zinc-finger</keyword>
<organism evidence="9 10">
    <name type="scientific">Pristionchus mayeri</name>
    <dbReference type="NCBI Taxonomy" id="1317129"/>
    <lineage>
        <taxon>Eukaryota</taxon>
        <taxon>Metazoa</taxon>
        <taxon>Ecdysozoa</taxon>
        <taxon>Nematoda</taxon>
        <taxon>Chromadorea</taxon>
        <taxon>Rhabditida</taxon>
        <taxon>Rhabditina</taxon>
        <taxon>Diplogasteromorpha</taxon>
        <taxon>Diplogasteroidea</taxon>
        <taxon>Neodiplogasteridae</taxon>
        <taxon>Pristionchus</taxon>
    </lineage>
</organism>
<dbReference type="EMBL" id="BTRK01000003">
    <property type="protein sequence ID" value="GMR40358.1"/>
    <property type="molecule type" value="Genomic_DNA"/>
</dbReference>
<feature type="non-terminal residue" evidence="9">
    <location>
        <position position="1"/>
    </location>
</feature>
<dbReference type="InterPro" id="IPR006612">
    <property type="entry name" value="THAP_Znf"/>
</dbReference>
<dbReference type="Pfam" id="PF05485">
    <property type="entry name" value="THAP"/>
    <property type="match status" value="1"/>
</dbReference>
<evidence type="ECO:0000256" key="1">
    <source>
        <dbReference type="ARBA" id="ARBA00022723"/>
    </source>
</evidence>
<evidence type="ECO:0000256" key="4">
    <source>
        <dbReference type="ARBA" id="ARBA00023125"/>
    </source>
</evidence>
<evidence type="ECO:0000256" key="6">
    <source>
        <dbReference type="SAM" id="MobiDB-lite"/>
    </source>
</evidence>
<reference evidence="10" key="1">
    <citation type="submission" date="2022-10" db="EMBL/GenBank/DDBJ databases">
        <title>Genome assembly of Pristionchus species.</title>
        <authorList>
            <person name="Yoshida K."/>
            <person name="Sommer R.J."/>
        </authorList>
    </citation>
    <scope>NUCLEOTIDE SEQUENCE [LARGE SCALE GENOMIC DNA]</scope>
    <source>
        <strain evidence="10">RS5460</strain>
    </source>
</reference>
<dbReference type="InterPro" id="IPR001849">
    <property type="entry name" value="PH_domain"/>
</dbReference>